<protein>
    <recommendedName>
        <fullName evidence="2">Isochorismatase-like domain-containing protein</fullName>
    </recommendedName>
</protein>
<dbReference type="AlphaFoldDB" id="A0A0F9G2U8"/>
<reference evidence="1" key="1">
    <citation type="journal article" date="2015" name="Nature">
        <title>Complex archaea that bridge the gap between prokaryotes and eukaryotes.</title>
        <authorList>
            <person name="Spang A."/>
            <person name="Saw J.H."/>
            <person name="Jorgensen S.L."/>
            <person name="Zaremba-Niedzwiedzka K."/>
            <person name="Martijn J."/>
            <person name="Lind A.E."/>
            <person name="van Eijk R."/>
            <person name="Schleper C."/>
            <person name="Guy L."/>
            <person name="Ettema T.J."/>
        </authorList>
    </citation>
    <scope>NUCLEOTIDE SEQUENCE</scope>
</reference>
<accession>A0A0F9G2U8</accession>
<evidence type="ECO:0000313" key="1">
    <source>
        <dbReference type="EMBL" id="KKL84751.1"/>
    </source>
</evidence>
<evidence type="ECO:0008006" key="2">
    <source>
        <dbReference type="Google" id="ProtNLM"/>
    </source>
</evidence>
<proteinExistence type="predicted"/>
<comment type="caution">
    <text evidence="1">The sequence shown here is derived from an EMBL/GenBank/DDBJ whole genome shotgun (WGS) entry which is preliminary data.</text>
</comment>
<name>A0A0F9G2U8_9ZZZZ</name>
<organism evidence="1">
    <name type="scientific">marine sediment metagenome</name>
    <dbReference type="NCBI Taxonomy" id="412755"/>
    <lineage>
        <taxon>unclassified sequences</taxon>
        <taxon>metagenomes</taxon>
        <taxon>ecological metagenomes</taxon>
    </lineage>
</organism>
<sequence>MTMTTLAIVDMQSNFSASEKPDTIIGVQREIALAKRRRDAIVILEYRGYSKTRNTIINAVVKSGCPFKIVEKGDDDGSAEVVKTCNENGWPLRRVRVCGVNRMYCVKRTIEGLLMRLSHTQVEIAFGATGDDWYEHTNDLEAKEIYDKMQRKQPKLKIL</sequence>
<dbReference type="EMBL" id="LAZR01021613">
    <property type="protein sequence ID" value="KKL84751.1"/>
    <property type="molecule type" value="Genomic_DNA"/>
</dbReference>
<gene>
    <name evidence="1" type="ORF">LCGC14_1961560</name>
</gene>